<dbReference type="Proteomes" id="UP000188532">
    <property type="component" value="Unassembled WGS sequence"/>
</dbReference>
<organism evidence="3 4">
    <name type="scientific">Mycobacterium kansasii</name>
    <dbReference type="NCBI Taxonomy" id="1768"/>
    <lineage>
        <taxon>Bacteria</taxon>
        <taxon>Bacillati</taxon>
        <taxon>Actinomycetota</taxon>
        <taxon>Actinomycetes</taxon>
        <taxon>Mycobacteriales</taxon>
        <taxon>Mycobacteriaceae</taxon>
        <taxon>Mycobacterium</taxon>
    </lineage>
</organism>
<feature type="compositionally biased region" description="Basic and acidic residues" evidence="1">
    <location>
        <begin position="28"/>
        <end position="38"/>
    </location>
</feature>
<evidence type="ECO:0000313" key="5">
    <source>
        <dbReference type="Proteomes" id="UP000189229"/>
    </source>
</evidence>
<dbReference type="Proteomes" id="UP000189229">
    <property type="component" value="Unassembled WGS sequence"/>
</dbReference>
<comment type="caution">
    <text evidence="3">The sequence shown here is derived from an EMBL/GenBank/DDBJ whole genome shotgun (WGS) entry which is preliminary data.</text>
</comment>
<dbReference type="AlphaFoldDB" id="A0A1V3XD59"/>
<evidence type="ECO:0000313" key="2">
    <source>
        <dbReference type="EMBL" id="OOK64222.1"/>
    </source>
</evidence>
<feature type="region of interest" description="Disordered" evidence="1">
    <location>
        <begin position="1"/>
        <end position="38"/>
    </location>
</feature>
<sequence>MDRGTADQRSFGGSSRPMMTRAGNDMTMQRDEMLRSGA</sequence>
<reference evidence="4 5" key="1">
    <citation type="submission" date="2017-02" db="EMBL/GenBank/DDBJ databases">
        <title>Complete genome sequences of Mycobacterium kansasii strains isolated from rhesus macaques.</title>
        <authorList>
            <person name="Panda A."/>
            <person name="Nagaraj S."/>
            <person name="Zhao X."/>
            <person name="Tettelin H."/>
            <person name="Detolla L.J."/>
        </authorList>
    </citation>
    <scope>NUCLEOTIDE SEQUENCE [LARGE SCALE GENOMIC DNA]</scope>
    <source>
        <strain evidence="3 4">11-3469</strain>
        <strain evidence="2 5">11-3813</strain>
    </source>
</reference>
<dbReference type="EMBL" id="MVBM01000013">
    <property type="protein sequence ID" value="OOK64222.1"/>
    <property type="molecule type" value="Genomic_DNA"/>
</dbReference>
<dbReference type="EMBL" id="MVBN01000003">
    <property type="protein sequence ID" value="OOK77030.1"/>
    <property type="molecule type" value="Genomic_DNA"/>
</dbReference>
<evidence type="ECO:0000313" key="4">
    <source>
        <dbReference type="Proteomes" id="UP000188532"/>
    </source>
</evidence>
<protein>
    <submittedName>
        <fullName evidence="3">Uncharacterized protein</fullName>
    </submittedName>
</protein>
<proteinExistence type="predicted"/>
<gene>
    <name evidence="3" type="ORF">BZL29_3507</name>
    <name evidence="2" type="ORF">BZL30_9249</name>
</gene>
<evidence type="ECO:0000313" key="3">
    <source>
        <dbReference type="EMBL" id="OOK77030.1"/>
    </source>
</evidence>
<evidence type="ECO:0000256" key="1">
    <source>
        <dbReference type="SAM" id="MobiDB-lite"/>
    </source>
</evidence>
<accession>A0A1V3XD59</accession>
<name>A0A1V3XD59_MYCKA</name>